<proteinExistence type="predicted"/>
<dbReference type="EMBL" id="DVMV01000031">
    <property type="protein sequence ID" value="HIU45467.1"/>
    <property type="molecule type" value="Genomic_DNA"/>
</dbReference>
<organism evidence="2 3">
    <name type="scientific">Candidatus Alloenteromonas pullicola</name>
    <dbReference type="NCBI Taxonomy" id="2840784"/>
    <lineage>
        <taxon>Bacteria</taxon>
        <taxon>Bacillati</taxon>
        <taxon>Bacillota</taxon>
        <taxon>Bacillota incertae sedis</taxon>
        <taxon>Candidatus Alloenteromonas</taxon>
    </lineage>
</organism>
<feature type="transmembrane region" description="Helical" evidence="1">
    <location>
        <begin position="157"/>
        <end position="181"/>
    </location>
</feature>
<evidence type="ECO:0000313" key="2">
    <source>
        <dbReference type="EMBL" id="HIU45467.1"/>
    </source>
</evidence>
<dbReference type="AlphaFoldDB" id="A0A9D1LP91"/>
<comment type="caution">
    <text evidence="2">The sequence shown here is derived from an EMBL/GenBank/DDBJ whole genome shotgun (WGS) entry which is preliminary data.</text>
</comment>
<feature type="transmembrane region" description="Helical" evidence="1">
    <location>
        <begin position="75"/>
        <end position="93"/>
    </location>
</feature>
<feature type="transmembrane region" description="Helical" evidence="1">
    <location>
        <begin position="193"/>
        <end position="213"/>
    </location>
</feature>
<gene>
    <name evidence="2" type="ORF">IAC52_04135</name>
</gene>
<evidence type="ECO:0000256" key="1">
    <source>
        <dbReference type="SAM" id="Phobius"/>
    </source>
</evidence>
<name>A0A9D1LP91_9FIRM</name>
<feature type="transmembrane region" description="Helical" evidence="1">
    <location>
        <begin position="105"/>
        <end position="125"/>
    </location>
</feature>
<feature type="transmembrane region" description="Helical" evidence="1">
    <location>
        <begin position="225"/>
        <end position="247"/>
    </location>
</feature>
<sequence length="257" mass="29096">MYCHKCGFITKGVEDKCPYCGTPFSKPAPLDEKRFMLRWAEISTRQLISIIIANLFALICIIDIALVFLGPRHNYHLSPWAFLSLFGALFLINEAIAPRRNSNRLLFLKAFGFGLAFMLILMFSYPSWVRMSPEGTQIIQTGSEHYAPYFPLFGMSSYSLCFGYIAPVFLSLLFLFGLARYIAIKNFNVFSTFFYVLILLGCSLVLFIMTFIPQCGLSRDENSCIIIYVCFALNLLCAINAGILSSLRMKSRFATKG</sequence>
<feature type="transmembrane region" description="Helical" evidence="1">
    <location>
        <begin position="47"/>
        <end position="69"/>
    </location>
</feature>
<protein>
    <submittedName>
        <fullName evidence="2">Uncharacterized protein</fullName>
    </submittedName>
</protein>
<keyword evidence="1" id="KW-0472">Membrane</keyword>
<dbReference type="Proteomes" id="UP000824070">
    <property type="component" value="Unassembled WGS sequence"/>
</dbReference>
<accession>A0A9D1LP91</accession>
<keyword evidence="1" id="KW-0812">Transmembrane</keyword>
<reference evidence="2" key="2">
    <citation type="journal article" date="2021" name="PeerJ">
        <title>Extensive microbial diversity within the chicken gut microbiome revealed by metagenomics and culture.</title>
        <authorList>
            <person name="Gilroy R."/>
            <person name="Ravi A."/>
            <person name="Getino M."/>
            <person name="Pursley I."/>
            <person name="Horton D.L."/>
            <person name="Alikhan N.F."/>
            <person name="Baker D."/>
            <person name="Gharbi K."/>
            <person name="Hall N."/>
            <person name="Watson M."/>
            <person name="Adriaenssens E.M."/>
            <person name="Foster-Nyarko E."/>
            <person name="Jarju S."/>
            <person name="Secka A."/>
            <person name="Antonio M."/>
            <person name="Oren A."/>
            <person name="Chaudhuri R.R."/>
            <person name="La Ragione R."/>
            <person name="Hildebrand F."/>
            <person name="Pallen M.J."/>
        </authorList>
    </citation>
    <scope>NUCLEOTIDE SEQUENCE</scope>
    <source>
        <strain evidence="2">ChiGjej1B1-22543</strain>
    </source>
</reference>
<keyword evidence="1" id="KW-1133">Transmembrane helix</keyword>
<reference evidence="2" key="1">
    <citation type="submission" date="2020-10" db="EMBL/GenBank/DDBJ databases">
        <authorList>
            <person name="Gilroy R."/>
        </authorList>
    </citation>
    <scope>NUCLEOTIDE SEQUENCE</scope>
    <source>
        <strain evidence="2">ChiGjej1B1-22543</strain>
    </source>
</reference>
<evidence type="ECO:0000313" key="3">
    <source>
        <dbReference type="Proteomes" id="UP000824070"/>
    </source>
</evidence>